<dbReference type="PANTHER" id="PTHR37313">
    <property type="entry name" value="UPF0749 PROTEIN RV1825"/>
    <property type="match status" value="1"/>
</dbReference>
<dbReference type="EMBL" id="JACHHI010000001">
    <property type="protein sequence ID" value="MBB6477280.1"/>
    <property type="molecule type" value="Genomic_DNA"/>
</dbReference>
<comment type="similarity">
    <text evidence="1">Belongs to the UPF0749 family.</text>
</comment>
<evidence type="ECO:0000256" key="2">
    <source>
        <dbReference type="SAM" id="Coils"/>
    </source>
</evidence>
<dbReference type="GeneID" id="93485592"/>
<feature type="coiled-coil region" evidence="2">
    <location>
        <begin position="31"/>
        <end position="65"/>
    </location>
</feature>
<reference evidence="3 4" key="1">
    <citation type="submission" date="2020-08" db="EMBL/GenBank/DDBJ databases">
        <title>Genomic Encyclopedia of Type Strains, Phase IV (KMG-IV): sequencing the most valuable type-strain genomes for metagenomic binning, comparative biology and taxonomic classification.</title>
        <authorList>
            <person name="Goeker M."/>
        </authorList>
    </citation>
    <scope>NUCLEOTIDE SEQUENCE [LARGE SCALE GENOMIC DNA]</scope>
    <source>
        <strain evidence="3 4">DSM 21255</strain>
    </source>
</reference>
<keyword evidence="2" id="KW-0175">Coiled coil</keyword>
<accession>A0A841R2G7</accession>
<protein>
    <submittedName>
        <fullName evidence="3">Uncharacterized protein YlxW (UPF0749 family)</fullName>
    </submittedName>
</protein>
<organism evidence="3 4">
    <name type="scientific">Negativicoccus succinicivorans</name>
    <dbReference type="NCBI Taxonomy" id="620903"/>
    <lineage>
        <taxon>Bacteria</taxon>
        <taxon>Bacillati</taxon>
        <taxon>Bacillota</taxon>
        <taxon>Negativicutes</taxon>
        <taxon>Veillonellales</taxon>
        <taxon>Veillonellaceae</taxon>
        <taxon>Negativicoccus</taxon>
    </lineage>
</organism>
<dbReference type="AlphaFoldDB" id="A0A841R2G7"/>
<dbReference type="OrthoDB" id="9776196at2"/>
<name>A0A841R2G7_9FIRM</name>
<gene>
    <name evidence="3" type="ORF">HNR45_000302</name>
</gene>
<evidence type="ECO:0000313" key="4">
    <source>
        <dbReference type="Proteomes" id="UP000591941"/>
    </source>
</evidence>
<dbReference type="Proteomes" id="UP000591941">
    <property type="component" value="Unassembled WGS sequence"/>
</dbReference>
<evidence type="ECO:0000313" key="3">
    <source>
        <dbReference type="EMBL" id="MBB6477280.1"/>
    </source>
</evidence>
<proteinExistence type="inferred from homology"/>
<dbReference type="Gene3D" id="3.30.70.1880">
    <property type="entry name" value="Protein of unknown function DUF881"/>
    <property type="match status" value="1"/>
</dbReference>
<dbReference type="RefSeq" id="WP_024049017.1">
    <property type="nucleotide sequence ID" value="NZ_CABWNB010000001.1"/>
</dbReference>
<comment type="caution">
    <text evidence="3">The sequence shown here is derived from an EMBL/GenBank/DDBJ whole genome shotgun (WGS) entry which is preliminary data.</text>
</comment>
<evidence type="ECO:0000256" key="1">
    <source>
        <dbReference type="ARBA" id="ARBA00009108"/>
    </source>
</evidence>
<keyword evidence="4" id="KW-1185">Reference proteome</keyword>
<dbReference type="Pfam" id="PF05949">
    <property type="entry name" value="DUF881"/>
    <property type="match status" value="1"/>
</dbReference>
<dbReference type="InterPro" id="IPR010273">
    <property type="entry name" value="DUF881"/>
</dbReference>
<dbReference type="PANTHER" id="PTHR37313:SF2">
    <property type="entry name" value="UPF0749 PROTEIN YLXX"/>
    <property type="match status" value="1"/>
</dbReference>
<sequence length="227" mass="25038">MKSKTVALLAVSVILGMMLSLQYKSNKEMQATTMNMRVEDLYQQLMRVEQEKTDLVKELQELQAEGLTPDATREQDELKFRAGLTAVEGPGVVVTIEDSKQPLKMGENQNLYVVHDEDILKVINELRAAGAEAIALNEQRLIGTSEIRCAGPTVTVNGKMFSTPFQVKAIGDPKLLRSALEFRGGVVDTLKYWGINVSIETSNNLQINPYIGPSKQEFAKAIPGVAK</sequence>